<dbReference type="OrthoDB" id="1957285at2"/>
<accession>A0A1G9CKR4</accession>
<feature type="domain" description="DUF5658" evidence="2">
    <location>
        <begin position="10"/>
        <end position="97"/>
    </location>
</feature>
<name>A0A1G9CKR4_9FIRM</name>
<dbReference type="Pfam" id="PF18902">
    <property type="entry name" value="DUF5658"/>
    <property type="match status" value="1"/>
</dbReference>
<protein>
    <recommendedName>
        <fullName evidence="2">DUF5658 domain-containing protein</fullName>
    </recommendedName>
</protein>
<sequence length="102" mass="11806">MKKNRFIYYGIFLLTVFDIAFTSIGLQLGIIEEANPIMDYFIHLSMILSIIGVVLYVGIAMIFLYKVRSKIPWLSKALMGLTAVKLWIMVLHVRWVALYFIS</sequence>
<evidence type="ECO:0000313" key="3">
    <source>
        <dbReference type="EMBL" id="SDK52186.1"/>
    </source>
</evidence>
<dbReference type="InterPro" id="IPR043717">
    <property type="entry name" value="DUF5658"/>
</dbReference>
<evidence type="ECO:0000256" key="1">
    <source>
        <dbReference type="SAM" id="Phobius"/>
    </source>
</evidence>
<reference evidence="3 4" key="1">
    <citation type="submission" date="2016-10" db="EMBL/GenBank/DDBJ databases">
        <authorList>
            <person name="de Groot N.N."/>
        </authorList>
    </citation>
    <scope>NUCLEOTIDE SEQUENCE [LARGE SCALE GENOMIC DNA]</scope>
    <source>
        <strain evidence="3 4">DSM 18346</strain>
    </source>
</reference>
<feature type="transmembrane region" description="Helical" evidence="1">
    <location>
        <begin position="77"/>
        <end position="101"/>
    </location>
</feature>
<keyword evidence="4" id="KW-1185">Reference proteome</keyword>
<feature type="transmembrane region" description="Helical" evidence="1">
    <location>
        <begin position="40"/>
        <end position="65"/>
    </location>
</feature>
<dbReference type="EMBL" id="FNFP01000002">
    <property type="protein sequence ID" value="SDK52186.1"/>
    <property type="molecule type" value="Genomic_DNA"/>
</dbReference>
<keyword evidence="1" id="KW-0472">Membrane</keyword>
<keyword evidence="1" id="KW-0812">Transmembrane</keyword>
<dbReference type="RefSeq" id="WP_090552854.1">
    <property type="nucleotide sequence ID" value="NZ_FNFP01000002.1"/>
</dbReference>
<feature type="transmembrane region" description="Helical" evidence="1">
    <location>
        <begin position="7"/>
        <end position="28"/>
    </location>
</feature>
<proteinExistence type="predicted"/>
<evidence type="ECO:0000313" key="4">
    <source>
        <dbReference type="Proteomes" id="UP000198718"/>
    </source>
</evidence>
<evidence type="ECO:0000259" key="2">
    <source>
        <dbReference type="Pfam" id="PF18902"/>
    </source>
</evidence>
<keyword evidence="1" id="KW-1133">Transmembrane helix</keyword>
<gene>
    <name evidence="3" type="ORF">SAMN05660472_01490</name>
</gene>
<dbReference type="Proteomes" id="UP000198718">
    <property type="component" value="Unassembled WGS sequence"/>
</dbReference>
<dbReference type="AlphaFoldDB" id="A0A1G9CKR4"/>
<organism evidence="3 4">
    <name type="scientific">Natronincola ferrireducens</name>
    <dbReference type="NCBI Taxonomy" id="393762"/>
    <lineage>
        <taxon>Bacteria</taxon>
        <taxon>Bacillati</taxon>
        <taxon>Bacillota</taxon>
        <taxon>Clostridia</taxon>
        <taxon>Peptostreptococcales</taxon>
        <taxon>Natronincolaceae</taxon>
        <taxon>Natronincola</taxon>
    </lineage>
</organism>